<dbReference type="InterPro" id="IPR023000">
    <property type="entry name" value="Shikimate_kinase_CS"/>
</dbReference>
<dbReference type="EC" id="2.7.1.71" evidence="4"/>
<dbReference type="NCBIfam" id="TIGR01093">
    <property type="entry name" value="aroD"/>
    <property type="match status" value="1"/>
</dbReference>
<dbReference type="EMBL" id="JANKBY010000565">
    <property type="protein sequence ID" value="MCR1825111.1"/>
    <property type="molecule type" value="Genomic_DNA"/>
</dbReference>
<evidence type="ECO:0000256" key="4">
    <source>
        <dbReference type="ARBA" id="ARBA00012154"/>
    </source>
</evidence>
<keyword evidence="10" id="KW-0057">Aromatic amino acid biosynthesis</keyword>
<evidence type="ECO:0000256" key="6">
    <source>
        <dbReference type="ARBA" id="ARBA00022679"/>
    </source>
</evidence>
<dbReference type="InterPro" id="IPR001381">
    <property type="entry name" value="DHquinase_I"/>
</dbReference>
<evidence type="ECO:0000256" key="2">
    <source>
        <dbReference type="ARBA" id="ARBA00004842"/>
    </source>
</evidence>
<evidence type="ECO:0000256" key="8">
    <source>
        <dbReference type="ARBA" id="ARBA00022777"/>
    </source>
</evidence>
<feature type="non-terminal residue" evidence="15">
    <location>
        <position position="419"/>
    </location>
</feature>
<dbReference type="EC" id="4.2.1.10" evidence="3"/>
<dbReference type="HAMAP" id="MF_00109">
    <property type="entry name" value="Shikimate_kinase"/>
    <property type="match status" value="1"/>
</dbReference>
<keyword evidence="11 15" id="KW-0456">Lyase</keyword>
<dbReference type="InterPro" id="IPR050146">
    <property type="entry name" value="Type-I_3-dehydroquinase"/>
</dbReference>
<dbReference type="AlphaFoldDB" id="A0A9X2MJH4"/>
<keyword evidence="9" id="KW-0067">ATP-binding</keyword>
<gene>
    <name evidence="15" type="primary">aroD</name>
    <name evidence="15" type="ORF">NSA58_20405</name>
</gene>
<dbReference type="SUPFAM" id="SSF51569">
    <property type="entry name" value="Aldolase"/>
    <property type="match status" value="1"/>
</dbReference>
<dbReference type="Gene3D" id="3.20.20.70">
    <property type="entry name" value="Aldolase class I"/>
    <property type="match status" value="1"/>
</dbReference>
<dbReference type="CDD" id="cd00502">
    <property type="entry name" value="DHQase_I"/>
    <property type="match status" value="1"/>
</dbReference>
<dbReference type="GO" id="GO:0046279">
    <property type="term" value="P:3,4-dihydroxybenzoate biosynthetic process"/>
    <property type="evidence" value="ECO:0007669"/>
    <property type="project" value="UniProtKB-ARBA"/>
</dbReference>
<sequence>MNYVKVKNINLGCGKPKICTSVVGKTEDEIIRECEKIYSSNVDIVELRCDFFDHVLNIEKVCDLLSKIKMILNEKPLIFTVRSKEEGGEICLSEKEYTDLYKNICEKKLTDIIDVELRIGEAKIAELVKVAHKNNIKVIISKHDFEKTPQKNEMIEDLINMQKLNADIPKLAVMPNTYIDVIKLLEVTTIMKEKYKETPIITISMGKKGIISRMSGQIFGSCLTFASGSKASAPGQIEVKDLDIFLDIINKYFQENSKLEKTNIILVGFMGTGKSYISEKLSKLLKIKKIDTDQYIELKENKTVDKIFSIYGEEYFRKCEKDTLVELSNENDIIISCGGGIVIKDENIELMKQMGKVILLTASPSTIYERVRNSQSRPILNDNMNEEYIATLMDKRKERYLKAADIIINTDNKTGEEIC</sequence>
<keyword evidence="8" id="KW-0418">Kinase</keyword>
<dbReference type="RefSeq" id="WP_257560944.1">
    <property type="nucleotide sequence ID" value="NZ_JANKBY010000565.1"/>
</dbReference>
<dbReference type="GO" id="GO:0009073">
    <property type="term" value="P:aromatic amino acid family biosynthetic process"/>
    <property type="evidence" value="ECO:0007669"/>
    <property type="project" value="UniProtKB-KW"/>
</dbReference>
<evidence type="ECO:0000256" key="5">
    <source>
        <dbReference type="ARBA" id="ARBA00022605"/>
    </source>
</evidence>
<dbReference type="HAMAP" id="MF_00214">
    <property type="entry name" value="AroD"/>
    <property type="match status" value="1"/>
</dbReference>
<comment type="catalytic activity">
    <reaction evidence="1">
        <text>3-dehydroquinate = 3-dehydroshikimate + H2O</text>
        <dbReference type="Rhea" id="RHEA:21096"/>
        <dbReference type="ChEBI" id="CHEBI:15377"/>
        <dbReference type="ChEBI" id="CHEBI:16630"/>
        <dbReference type="ChEBI" id="CHEBI:32364"/>
        <dbReference type="EC" id="4.2.1.10"/>
    </reaction>
</comment>
<comment type="pathway">
    <text evidence="2">Metabolic intermediate biosynthesis; chorismate biosynthesis; chorismate from D-erythrose 4-phosphate and phosphoenolpyruvate: step 5/7.</text>
</comment>
<evidence type="ECO:0000256" key="7">
    <source>
        <dbReference type="ARBA" id="ARBA00022741"/>
    </source>
</evidence>
<evidence type="ECO:0000256" key="13">
    <source>
        <dbReference type="ARBA" id="ARBA00048567"/>
    </source>
</evidence>
<evidence type="ECO:0000256" key="12">
    <source>
        <dbReference type="ARBA" id="ARBA00023270"/>
    </source>
</evidence>
<dbReference type="InterPro" id="IPR027417">
    <property type="entry name" value="P-loop_NTPase"/>
</dbReference>
<proteinExistence type="inferred from homology"/>
<reference evidence="15" key="1">
    <citation type="submission" date="2022-07" db="EMBL/GenBank/DDBJ databases">
        <title>Enhanced cultured diversity of the mouse gut microbiota enables custom-made synthetic communities.</title>
        <authorList>
            <person name="Afrizal A."/>
        </authorList>
    </citation>
    <scope>NUCLEOTIDE SEQUENCE</scope>
    <source>
        <strain evidence="15">DSM 29186</strain>
    </source>
</reference>
<dbReference type="PANTHER" id="PTHR43699:SF1">
    <property type="entry name" value="3-DEHYDROQUINATE DEHYDRATASE"/>
    <property type="match status" value="1"/>
</dbReference>
<dbReference type="PRINTS" id="PR01100">
    <property type="entry name" value="SHIKIMTKNASE"/>
</dbReference>
<dbReference type="SUPFAM" id="SSF52540">
    <property type="entry name" value="P-loop containing nucleoside triphosphate hydrolases"/>
    <property type="match status" value="1"/>
</dbReference>
<dbReference type="Pfam" id="PF01487">
    <property type="entry name" value="DHquinase_I"/>
    <property type="match status" value="1"/>
</dbReference>
<dbReference type="InterPro" id="IPR031322">
    <property type="entry name" value="Shikimate/glucono_kinase"/>
</dbReference>
<dbReference type="Proteomes" id="UP001140817">
    <property type="component" value="Unassembled WGS sequence"/>
</dbReference>
<keyword evidence="16" id="KW-1185">Reference proteome</keyword>
<protein>
    <recommendedName>
        <fullName evidence="14">3-dehydroquinate dehydratase</fullName>
        <ecNumber evidence="4">2.7.1.71</ecNumber>
        <ecNumber evidence="3">4.2.1.10</ecNumber>
    </recommendedName>
</protein>
<name>A0A9X2MJH4_9FIRM</name>
<comment type="catalytic activity">
    <reaction evidence="13">
        <text>shikimate + ATP = 3-phosphoshikimate + ADP + H(+)</text>
        <dbReference type="Rhea" id="RHEA:13121"/>
        <dbReference type="ChEBI" id="CHEBI:15378"/>
        <dbReference type="ChEBI" id="CHEBI:30616"/>
        <dbReference type="ChEBI" id="CHEBI:36208"/>
        <dbReference type="ChEBI" id="CHEBI:145989"/>
        <dbReference type="ChEBI" id="CHEBI:456216"/>
        <dbReference type="EC" id="2.7.1.71"/>
    </reaction>
</comment>
<dbReference type="CDD" id="cd00464">
    <property type="entry name" value="SK"/>
    <property type="match status" value="1"/>
</dbReference>
<evidence type="ECO:0000256" key="11">
    <source>
        <dbReference type="ARBA" id="ARBA00023239"/>
    </source>
</evidence>
<dbReference type="PROSITE" id="PS01128">
    <property type="entry name" value="SHIKIMATE_KINASE"/>
    <property type="match status" value="1"/>
</dbReference>
<accession>A0A9X2MJH4</accession>
<evidence type="ECO:0000313" key="16">
    <source>
        <dbReference type="Proteomes" id="UP001140817"/>
    </source>
</evidence>
<evidence type="ECO:0000313" key="15">
    <source>
        <dbReference type="EMBL" id="MCR1825111.1"/>
    </source>
</evidence>
<evidence type="ECO:0000256" key="9">
    <source>
        <dbReference type="ARBA" id="ARBA00022840"/>
    </source>
</evidence>
<organism evidence="15 16">
    <name type="scientific">Terrisporobacter muris</name>
    <dbReference type="NCBI Taxonomy" id="2963284"/>
    <lineage>
        <taxon>Bacteria</taxon>
        <taxon>Bacillati</taxon>
        <taxon>Bacillota</taxon>
        <taxon>Clostridia</taxon>
        <taxon>Peptostreptococcales</taxon>
        <taxon>Peptostreptococcaceae</taxon>
        <taxon>Terrisporobacter</taxon>
    </lineage>
</organism>
<dbReference type="Gene3D" id="3.40.50.300">
    <property type="entry name" value="P-loop containing nucleotide triphosphate hydrolases"/>
    <property type="match status" value="1"/>
</dbReference>
<evidence type="ECO:0000256" key="3">
    <source>
        <dbReference type="ARBA" id="ARBA00012060"/>
    </source>
</evidence>
<evidence type="ECO:0000256" key="14">
    <source>
        <dbReference type="ARBA" id="ARBA00073643"/>
    </source>
</evidence>
<dbReference type="GO" id="GO:0004765">
    <property type="term" value="F:shikimate kinase activity"/>
    <property type="evidence" value="ECO:0007669"/>
    <property type="project" value="UniProtKB-EC"/>
</dbReference>
<dbReference type="GO" id="GO:0005524">
    <property type="term" value="F:ATP binding"/>
    <property type="evidence" value="ECO:0007669"/>
    <property type="project" value="UniProtKB-KW"/>
</dbReference>
<dbReference type="Pfam" id="PF01202">
    <property type="entry name" value="SKI"/>
    <property type="match status" value="1"/>
</dbReference>
<dbReference type="PANTHER" id="PTHR43699">
    <property type="entry name" value="3-DEHYDROQUINATE DEHYDRATASE"/>
    <property type="match status" value="1"/>
</dbReference>
<keyword evidence="5" id="KW-0028">Amino-acid biosynthesis</keyword>
<evidence type="ECO:0000256" key="1">
    <source>
        <dbReference type="ARBA" id="ARBA00001864"/>
    </source>
</evidence>
<keyword evidence="12" id="KW-0704">Schiff base</keyword>
<dbReference type="GO" id="GO:0003855">
    <property type="term" value="F:3-dehydroquinate dehydratase activity"/>
    <property type="evidence" value="ECO:0007669"/>
    <property type="project" value="UniProtKB-EC"/>
</dbReference>
<dbReference type="InterPro" id="IPR013785">
    <property type="entry name" value="Aldolase_TIM"/>
</dbReference>
<dbReference type="InterPro" id="IPR000623">
    <property type="entry name" value="Shikimate_kinase/TSH1"/>
</dbReference>
<comment type="caution">
    <text evidence="15">The sequence shown here is derived from an EMBL/GenBank/DDBJ whole genome shotgun (WGS) entry which is preliminary data.</text>
</comment>
<keyword evidence="6" id="KW-0808">Transferase</keyword>
<evidence type="ECO:0000256" key="10">
    <source>
        <dbReference type="ARBA" id="ARBA00023141"/>
    </source>
</evidence>
<dbReference type="GO" id="GO:0008652">
    <property type="term" value="P:amino acid biosynthetic process"/>
    <property type="evidence" value="ECO:0007669"/>
    <property type="project" value="UniProtKB-KW"/>
</dbReference>
<keyword evidence="7" id="KW-0547">Nucleotide-binding</keyword>
<dbReference type="FunFam" id="3.20.20.70:FF:000047">
    <property type="entry name" value="3-dehydroquinate dehydratase"/>
    <property type="match status" value="1"/>
</dbReference>